<proteinExistence type="predicted"/>
<dbReference type="InterPro" id="IPR029058">
    <property type="entry name" value="AB_hydrolase_fold"/>
</dbReference>
<feature type="domain" description="AB hydrolase-1" evidence="1">
    <location>
        <begin position="25"/>
        <end position="152"/>
    </location>
</feature>
<comment type="caution">
    <text evidence="2">The sequence shown here is derived from an EMBL/GenBank/DDBJ whole genome shotgun (WGS) entry which is preliminary data.</text>
</comment>
<evidence type="ECO:0000259" key="1">
    <source>
        <dbReference type="Pfam" id="PF00561"/>
    </source>
</evidence>
<dbReference type="PANTHER" id="PTHR43433">
    <property type="entry name" value="HYDROLASE, ALPHA/BETA FOLD FAMILY PROTEIN"/>
    <property type="match status" value="1"/>
</dbReference>
<gene>
    <name evidence="2" type="ORF">EV644_118124</name>
</gene>
<sequence length="279" mass="29773">MTAKTVNKLAVPGATLHYEVTGSGPVLLLIAGGYADCGVFDGIVGQLAAEYTVVSYDPRGNSRSPYDGAPVDERVDRAAEDALTLLDEVAGDEPAYVFGSGTGAIAGLELITRHPDRVRMLVAHEPPCVEVLPDAETPRAFYEDVHATCAADGVETAQRLYEIGTGLDEDDLPAPEDLRPEFREVMARMDANAGVYFTHKLLPFTRYQPELLALERVAHKIVPAAGVDAAAHLPAQPISVIADYLGWPVVSFPGGHGGYASHPVRFATLLARVLEAEIS</sequence>
<evidence type="ECO:0000313" key="2">
    <source>
        <dbReference type="EMBL" id="TCO15580.1"/>
    </source>
</evidence>
<protein>
    <submittedName>
        <fullName evidence="2">Pimeloyl-ACP methyl ester carboxylesterase</fullName>
    </submittedName>
</protein>
<dbReference type="SUPFAM" id="SSF53474">
    <property type="entry name" value="alpha/beta-Hydrolases"/>
    <property type="match status" value="1"/>
</dbReference>
<dbReference type="PANTHER" id="PTHR43433:SF5">
    <property type="entry name" value="AB HYDROLASE-1 DOMAIN-CONTAINING PROTEIN"/>
    <property type="match status" value="1"/>
</dbReference>
<name>A0ABY2BCD7_9ACTN</name>
<dbReference type="InterPro" id="IPR050471">
    <property type="entry name" value="AB_hydrolase"/>
</dbReference>
<dbReference type="Proteomes" id="UP000295818">
    <property type="component" value="Unassembled WGS sequence"/>
</dbReference>
<dbReference type="EMBL" id="SLWM01000018">
    <property type="protein sequence ID" value="TCO15580.1"/>
    <property type="molecule type" value="Genomic_DNA"/>
</dbReference>
<keyword evidence="3" id="KW-1185">Reference proteome</keyword>
<reference evidence="2 3" key="1">
    <citation type="journal article" date="2015" name="Stand. Genomic Sci.">
        <title>Genomic Encyclopedia of Bacterial and Archaeal Type Strains, Phase III: the genomes of soil and plant-associated and newly described type strains.</title>
        <authorList>
            <person name="Whitman W.B."/>
            <person name="Woyke T."/>
            <person name="Klenk H.P."/>
            <person name="Zhou Y."/>
            <person name="Lilburn T.G."/>
            <person name="Beck B.J."/>
            <person name="De Vos P."/>
            <person name="Vandamme P."/>
            <person name="Eisen J.A."/>
            <person name="Garrity G."/>
            <person name="Hugenholtz P."/>
            <person name="Kyrpides N.C."/>
        </authorList>
    </citation>
    <scope>NUCLEOTIDE SEQUENCE [LARGE SCALE GENOMIC DNA]</scope>
    <source>
        <strain evidence="2 3">VKM Ac-2538</strain>
    </source>
</reference>
<dbReference type="InterPro" id="IPR000073">
    <property type="entry name" value="AB_hydrolase_1"/>
</dbReference>
<dbReference type="Pfam" id="PF00561">
    <property type="entry name" value="Abhydrolase_1"/>
    <property type="match status" value="1"/>
</dbReference>
<accession>A0ABY2BCD7</accession>
<dbReference type="Gene3D" id="3.40.50.1820">
    <property type="entry name" value="alpha/beta hydrolase"/>
    <property type="match status" value="1"/>
</dbReference>
<organism evidence="2 3">
    <name type="scientific">Kribbella orskensis</name>
    <dbReference type="NCBI Taxonomy" id="2512216"/>
    <lineage>
        <taxon>Bacteria</taxon>
        <taxon>Bacillati</taxon>
        <taxon>Actinomycetota</taxon>
        <taxon>Actinomycetes</taxon>
        <taxon>Propionibacteriales</taxon>
        <taxon>Kribbellaceae</taxon>
        <taxon>Kribbella</taxon>
    </lineage>
</organism>
<evidence type="ECO:0000313" key="3">
    <source>
        <dbReference type="Proteomes" id="UP000295818"/>
    </source>
</evidence>
<dbReference type="RefSeq" id="WP_132193571.1">
    <property type="nucleotide sequence ID" value="NZ_SLWM01000018.1"/>
</dbReference>